<gene>
    <name evidence="2" type="ORF">V2H45_01230</name>
</gene>
<dbReference type="AlphaFoldDB" id="A0AAW9PQ64"/>
<dbReference type="SUPFAM" id="SSF54593">
    <property type="entry name" value="Glyoxalase/Bleomycin resistance protein/Dihydroxybiphenyl dioxygenase"/>
    <property type="match status" value="1"/>
</dbReference>
<evidence type="ECO:0000313" key="2">
    <source>
        <dbReference type="EMBL" id="MEE3715362.1"/>
    </source>
</evidence>
<dbReference type="InterPro" id="IPR028973">
    <property type="entry name" value="PhnB-like"/>
</dbReference>
<dbReference type="RefSeq" id="WP_330481777.1">
    <property type="nucleotide sequence ID" value="NZ_JAZBJZ010000002.1"/>
</dbReference>
<accession>A0AAW9PQ64</accession>
<dbReference type="PANTHER" id="PTHR33990:SF1">
    <property type="entry name" value="PROTEIN YJDN"/>
    <property type="match status" value="1"/>
</dbReference>
<dbReference type="GO" id="GO:0051213">
    <property type="term" value="F:dioxygenase activity"/>
    <property type="evidence" value="ECO:0007669"/>
    <property type="project" value="UniProtKB-KW"/>
</dbReference>
<reference evidence="2" key="1">
    <citation type="submission" date="2024-01" db="EMBL/GenBank/DDBJ databases">
        <title>Bank of Algae and Cyanobacteria of the Azores (BACA) strain genomes.</title>
        <authorList>
            <person name="Luz R."/>
            <person name="Cordeiro R."/>
            <person name="Fonseca A."/>
            <person name="Goncalves V."/>
        </authorList>
    </citation>
    <scope>NUCLEOTIDE SEQUENCE</scope>
    <source>
        <strain evidence="2">BACA0141</strain>
    </source>
</reference>
<dbReference type="Gene3D" id="3.10.180.10">
    <property type="entry name" value="2,3-Dihydroxybiphenyl 1,2-Dioxygenase, domain 1"/>
    <property type="match status" value="1"/>
</dbReference>
<proteinExistence type="predicted"/>
<protein>
    <submittedName>
        <fullName evidence="2">Glyoxalase/bleomycin resistance/extradiol dioxygenase family protein</fullName>
    </submittedName>
</protein>
<dbReference type="Proteomes" id="UP001333818">
    <property type="component" value="Unassembled WGS sequence"/>
</dbReference>
<sequence length="136" mass="15655">MQLNPYLFFNGNCQEAFEFYEQCLGGKIAMKFLNENAPPEGQMTEMPGEKIMHIRLEVGDWVLMGGDCPPQMFEESKGFRVNLAIDDPAESERIFHLLAENGTVQMPIQQTFWAFRFGMVTDRFGTPWMVNCEKES</sequence>
<organism evidence="2 3">
    <name type="scientific">Tumidithrix elongata BACA0141</name>
    <dbReference type="NCBI Taxonomy" id="2716417"/>
    <lineage>
        <taxon>Bacteria</taxon>
        <taxon>Bacillati</taxon>
        <taxon>Cyanobacteriota</taxon>
        <taxon>Cyanophyceae</taxon>
        <taxon>Pseudanabaenales</taxon>
        <taxon>Pseudanabaenaceae</taxon>
        <taxon>Tumidithrix</taxon>
        <taxon>Tumidithrix elongata</taxon>
    </lineage>
</organism>
<dbReference type="Pfam" id="PF06983">
    <property type="entry name" value="3-dmu-9_3-mt"/>
    <property type="match status" value="1"/>
</dbReference>
<name>A0AAW9PQ64_9CYAN</name>
<keyword evidence="3" id="KW-1185">Reference proteome</keyword>
<evidence type="ECO:0000259" key="1">
    <source>
        <dbReference type="Pfam" id="PF06983"/>
    </source>
</evidence>
<dbReference type="CDD" id="cd06588">
    <property type="entry name" value="PhnB_like"/>
    <property type="match status" value="1"/>
</dbReference>
<keyword evidence="2" id="KW-0560">Oxidoreductase</keyword>
<feature type="domain" description="PhnB-like" evidence="1">
    <location>
        <begin position="3"/>
        <end position="130"/>
    </location>
</feature>
<dbReference type="EMBL" id="JAZBJZ010000002">
    <property type="protein sequence ID" value="MEE3715362.1"/>
    <property type="molecule type" value="Genomic_DNA"/>
</dbReference>
<comment type="caution">
    <text evidence="2">The sequence shown here is derived from an EMBL/GenBank/DDBJ whole genome shotgun (WGS) entry which is preliminary data.</text>
</comment>
<dbReference type="PANTHER" id="PTHR33990">
    <property type="entry name" value="PROTEIN YJDN-RELATED"/>
    <property type="match status" value="1"/>
</dbReference>
<dbReference type="InterPro" id="IPR029068">
    <property type="entry name" value="Glyas_Bleomycin-R_OHBP_Dase"/>
</dbReference>
<evidence type="ECO:0000313" key="3">
    <source>
        <dbReference type="Proteomes" id="UP001333818"/>
    </source>
</evidence>
<keyword evidence="2" id="KW-0223">Dioxygenase</keyword>